<feature type="repeat" description="ANK" evidence="3">
    <location>
        <begin position="459"/>
        <end position="492"/>
    </location>
</feature>
<dbReference type="PANTHER" id="PTHR24201">
    <property type="entry name" value="ANK_REP_REGION DOMAIN-CONTAINING PROTEIN"/>
    <property type="match status" value="1"/>
</dbReference>
<dbReference type="Proteomes" id="UP001501470">
    <property type="component" value="Unassembled WGS sequence"/>
</dbReference>
<dbReference type="SUPFAM" id="SSF48403">
    <property type="entry name" value="Ankyrin repeat"/>
    <property type="match status" value="1"/>
</dbReference>
<dbReference type="Gene3D" id="1.25.40.20">
    <property type="entry name" value="Ankyrin repeat-containing domain"/>
    <property type="match status" value="1"/>
</dbReference>
<comment type="caution">
    <text evidence="4">The sequence shown here is derived from an EMBL/GenBank/DDBJ whole genome shotgun (WGS) entry which is preliminary data.</text>
</comment>
<dbReference type="InterPro" id="IPR036770">
    <property type="entry name" value="Ankyrin_rpt-contain_sf"/>
</dbReference>
<dbReference type="PROSITE" id="PS50297">
    <property type="entry name" value="ANK_REP_REGION"/>
    <property type="match status" value="1"/>
</dbReference>
<dbReference type="InterPro" id="IPR002110">
    <property type="entry name" value="Ankyrin_rpt"/>
</dbReference>
<evidence type="ECO:0000313" key="4">
    <source>
        <dbReference type="EMBL" id="GAA1500368.1"/>
    </source>
</evidence>
<dbReference type="PROSITE" id="PS50088">
    <property type="entry name" value="ANK_REPEAT"/>
    <property type="match status" value="1"/>
</dbReference>
<dbReference type="InterPro" id="IPR050776">
    <property type="entry name" value="Ank_Repeat/CDKN_Inhibitor"/>
</dbReference>
<organism evidence="4 5">
    <name type="scientific">Dactylosporangium maewongense</name>
    <dbReference type="NCBI Taxonomy" id="634393"/>
    <lineage>
        <taxon>Bacteria</taxon>
        <taxon>Bacillati</taxon>
        <taxon>Actinomycetota</taxon>
        <taxon>Actinomycetes</taxon>
        <taxon>Micromonosporales</taxon>
        <taxon>Micromonosporaceae</taxon>
        <taxon>Dactylosporangium</taxon>
    </lineage>
</organism>
<protein>
    <recommendedName>
        <fullName evidence="6">Ankyrin repeat domain-containing protein</fullName>
    </recommendedName>
</protein>
<keyword evidence="1" id="KW-0677">Repeat</keyword>
<keyword evidence="2 3" id="KW-0040">ANK repeat</keyword>
<proteinExistence type="predicted"/>
<dbReference type="SMART" id="SM00248">
    <property type="entry name" value="ANK"/>
    <property type="match status" value="2"/>
</dbReference>
<evidence type="ECO:0008006" key="6">
    <source>
        <dbReference type="Google" id="ProtNLM"/>
    </source>
</evidence>
<dbReference type="Pfam" id="PF13857">
    <property type="entry name" value="Ank_5"/>
    <property type="match status" value="1"/>
</dbReference>
<evidence type="ECO:0000313" key="5">
    <source>
        <dbReference type="Proteomes" id="UP001501470"/>
    </source>
</evidence>
<evidence type="ECO:0000256" key="3">
    <source>
        <dbReference type="PROSITE-ProRule" id="PRU00023"/>
    </source>
</evidence>
<reference evidence="4 5" key="1">
    <citation type="journal article" date="2019" name="Int. J. Syst. Evol. Microbiol.">
        <title>The Global Catalogue of Microorganisms (GCM) 10K type strain sequencing project: providing services to taxonomists for standard genome sequencing and annotation.</title>
        <authorList>
            <consortium name="The Broad Institute Genomics Platform"/>
            <consortium name="The Broad Institute Genome Sequencing Center for Infectious Disease"/>
            <person name="Wu L."/>
            <person name="Ma J."/>
        </authorList>
    </citation>
    <scope>NUCLEOTIDE SEQUENCE [LARGE SCALE GENOMIC DNA]</scope>
    <source>
        <strain evidence="4 5">JCM 15933</strain>
    </source>
</reference>
<accession>A0ABN1ZKI0</accession>
<keyword evidence="5" id="KW-1185">Reference proteome</keyword>
<gene>
    <name evidence="4" type="ORF">GCM10009827_006030</name>
</gene>
<name>A0ABN1ZKI0_9ACTN</name>
<sequence length="519" mass="55507">MRRYGVPADMIEEATRLRLAGDWRGACAVANVAVELDLAAVAARHGADVAGRVADDLAHLVPDLLRWHLPLRPEPLNGARAVTPLALYEGGVGLTVHGPDVTDQPQRLRLRAEPVAAGHVEQGLHLNRERWDDRHTTELLARCGGRTRLPFFNAAGTPLPVVELGRDDHEGRSERATQLLAKGRVAEAWDEAGFDVDAPEHLLRHYRPGLTMLAERARHLAESTGADVVLAPMPSFLGMLLDRLDGPRPRVRVVPTHSGPPAGVPALPRAAQHWPAVLDELRGGELDPAQLHPLVGAALFPARGTLLSARGAPTMPAPPRLPGPVELSCGGTWHQVAVRDGTLHVPHPPEELTRELALQALAGRVEPGCAVAVRGWRTGGGWLPTPLLKLRSQLLAYVMHGEATAVEALLDEGLDPRLLDAHGRTLVHLLPWLFPAGARLRVLDRLLAAGLDAGARDRLGRTPLHFAVRRGASPTLLRALLAAGADPAAADHAGQTPVDAAPTPEVARLLTGFSVVPPR</sequence>
<evidence type="ECO:0000256" key="1">
    <source>
        <dbReference type="ARBA" id="ARBA00022737"/>
    </source>
</evidence>
<dbReference type="EMBL" id="BAAAQD010000001">
    <property type="protein sequence ID" value="GAA1500368.1"/>
    <property type="molecule type" value="Genomic_DNA"/>
</dbReference>
<evidence type="ECO:0000256" key="2">
    <source>
        <dbReference type="ARBA" id="ARBA00023043"/>
    </source>
</evidence>